<evidence type="ECO:0000259" key="3">
    <source>
        <dbReference type="Pfam" id="PF00561"/>
    </source>
</evidence>
<organism evidence="5 6">
    <name type="scientific">Effrenium voratum</name>
    <dbReference type="NCBI Taxonomy" id="2562239"/>
    <lineage>
        <taxon>Eukaryota</taxon>
        <taxon>Sar</taxon>
        <taxon>Alveolata</taxon>
        <taxon>Dinophyceae</taxon>
        <taxon>Suessiales</taxon>
        <taxon>Symbiodiniaceae</taxon>
        <taxon>Effrenium</taxon>
    </lineage>
</organism>
<dbReference type="PANTHER" id="PTHR37423:SF2">
    <property type="entry name" value="MEMBRANE-BOUND LYTIC MUREIN TRANSGLYCOSYLASE C"/>
    <property type="match status" value="1"/>
</dbReference>
<feature type="domain" description="Transglycosylase SLT" evidence="4">
    <location>
        <begin position="535"/>
        <end position="635"/>
    </location>
</feature>
<dbReference type="EMBL" id="CAUJNA010002223">
    <property type="protein sequence ID" value="CAJ1391654.1"/>
    <property type="molecule type" value="Genomic_DNA"/>
</dbReference>
<accession>A0AA36IRQ8</accession>
<dbReference type="GO" id="GO:0004553">
    <property type="term" value="F:hydrolase activity, hydrolyzing O-glycosyl compounds"/>
    <property type="evidence" value="ECO:0007669"/>
    <property type="project" value="InterPro"/>
</dbReference>
<feature type="domain" description="AB hydrolase-1" evidence="3">
    <location>
        <begin position="730"/>
        <end position="833"/>
    </location>
</feature>
<keyword evidence="6" id="KW-1185">Reference proteome</keyword>
<dbReference type="InterPro" id="IPR008939">
    <property type="entry name" value="Lytic_TGlycosylase_superhlx_U"/>
</dbReference>
<name>A0AA36IRQ8_9DINO</name>
<dbReference type="Proteomes" id="UP001178507">
    <property type="component" value="Unassembled WGS sequence"/>
</dbReference>
<dbReference type="CDD" id="cd13401">
    <property type="entry name" value="Slt70-like"/>
    <property type="match status" value="1"/>
</dbReference>
<dbReference type="Pfam" id="PF01464">
    <property type="entry name" value="SLT"/>
    <property type="match status" value="1"/>
</dbReference>
<dbReference type="Gene3D" id="1.25.20.10">
    <property type="entry name" value="Bacterial muramidases"/>
    <property type="match status" value="1"/>
</dbReference>
<keyword evidence="2" id="KW-0812">Transmembrane</keyword>
<evidence type="ECO:0000256" key="2">
    <source>
        <dbReference type="SAM" id="Phobius"/>
    </source>
</evidence>
<dbReference type="Pfam" id="PF00561">
    <property type="entry name" value="Abhydrolase_1"/>
    <property type="match status" value="1"/>
</dbReference>
<sequence length="990" mass="107862">MELNHKLMAGLASLGIVTLAGFGALTLVGTQPTRLAEQASVSGGIDPIVTASVPAADNAEHNAQIARLGEALTAISEGRIADAKSLRDAMLAGSVDRDLVDWTLAASGDRAVGAGAIAKAMRGLDDWPGQELLARNHERALARGWLGNIKLRTAFDARPPETFEAAYALAKGHLRTGGETKARDLIVPYWRTMVLSSSIEREVVDLFDGVLTQADHRARYVAMMVRERIRAGARVADAAGMDRLHEAWAAVIREAPGAEALIADVPDALLDTEAGLYMRIEHLRRTNRMEEAGELLAEVPSDPDALTNPDAWWNERRIVSRSLREAGAVEQAYEIVSEHRGGSPATQVDAAFHAGWYALRGLNDPARARPHFERIERIAQGAASRARGAYWLGRTAGAAGDEDMARAHFERAALYPTSFYGQLAAQALGHERLAIGPIPASEEAQRDLSASRVLLAIERQTETGQTRFLQTLYTGLAERFDTPAHYAALARHAAEQGHHAIGLRIAKRGQWNGHDLGLATHPADAIPSDGFLSASDRALVYAVARQESEFNTNAVSRANARGLLQLLPSTARDVAGRMDLAYNAARLTADPAFNALLGTQYLDEQRDRFSGSHVLTFIAYNAGSGRAREWIGRFGDPRGLPLAETIDWIEQIPFPETRLYVQKVMANMTVYKARFDLPLTIAHDLTTTTIVPVPFTPPPFDPGESLYFSARDGLPIHVRAVGPKDNGLAPVVCLPGLSRNSRDFLGLAHHFANHAKNPRRVYAFDFRGRGLSGHDKDWRNYNVLTEADDVVSGLTALNIEHAIFVGTSRGGIVTMLLTAMRPGAIRAAILNDIGPVIEGAGLTQIRLYLKKMPRPRDWTDAVAIQKTVMDKSFTALEDADWAFEAFGRYREIDGQIRPDHDPALVRTLTDIDLGERLPTMWPQFAGLKRVPVLVLRGENSSLLAEETVRTMRSIHPSLTAAAVRGQGHAPMLHTPGALAPVEAFVGKLKF</sequence>
<feature type="transmembrane region" description="Helical" evidence="2">
    <location>
        <begin position="7"/>
        <end position="28"/>
    </location>
</feature>
<dbReference type="SUPFAM" id="SSF53474">
    <property type="entry name" value="alpha/beta-Hydrolases"/>
    <property type="match status" value="1"/>
</dbReference>
<gene>
    <name evidence="5" type="ORF">EVOR1521_LOCUS16918</name>
</gene>
<dbReference type="AlphaFoldDB" id="A0AA36IRQ8"/>
<dbReference type="PANTHER" id="PTHR37423">
    <property type="entry name" value="SOLUBLE LYTIC MUREIN TRANSGLYCOSYLASE-RELATED"/>
    <property type="match status" value="1"/>
</dbReference>
<dbReference type="SUPFAM" id="SSF48435">
    <property type="entry name" value="Bacterial muramidases"/>
    <property type="match status" value="1"/>
</dbReference>
<protein>
    <submittedName>
        <fullName evidence="5">Uncharacterized protein</fullName>
    </submittedName>
</protein>
<keyword evidence="1" id="KW-0732">Signal</keyword>
<dbReference type="InterPro" id="IPR000073">
    <property type="entry name" value="AB_hydrolase_1"/>
</dbReference>
<keyword evidence="2" id="KW-0472">Membrane</keyword>
<dbReference type="InterPro" id="IPR029058">
    <property type="entry name" value="AB_hydrolase_fold"/>
</dbReference>
<keyword evidence="2" id="KW-1133">Transmembrane helix</keyword>
<comment type="caution">
    <text evidence="5">The sequence shown here is derived from an EMBL/GenBank/DDBJ whole genome shotgun (WGS) entry which is preliminary data.</text>
</comment>
<dbReference type="Gene3D" id="3.40.50.1820">
    <property type="entry name" value="alpha/beta hydrolase"/>
    <property type="match status" value="1"/>
</dbReference>
<evidence type="ECO:0000313" key="5">
    <source>
        <dbReference type="EMBL" id="CAJ1391654.1"/>
    </source>
</evidence>
<evidence type="ECO:0000313" key="6">
    <source>
        <dbReference type="Proteomes" id="UP001178507"/>
    </source>
</evidence>
<evidence type="ECO:0000259" key="4">
    <source>
        <dbReference type="Pfam" id="PF01464"/>
    </source>
</evidence>
<evidence type="ECO:0000256" key="1">
    <source>
        <dbReference type="ARBA" id="ARBA00022729"/>
    </source>
</evidence>
<dbReference type="InterPro" id="IPR023346">
    <property type="entry name" value="Lysozyme-like_dom_sf"/>
</dbReference>
<proteinExistence type="predicted"/>
<dbReference type="InterPro" id="IPR008258">
    <property type="entry name" value="Transglycosylase_SLT_dom_1"/>
</dbReference>
<dbReference type="SUPFAM" id="SSF53955">
    <property type="entry name" value="Lysozyme-like"/>
    <property type="match status" value="1"/>
</dbReference>
<dbReference type="Gene3D" id="1.10.530.10">
    <property type="match status" value="1"/>
</dbReference>
<reference evidence="5" key="1">
    <citation type="submission" date="2023-08" db="EMBL/GenBank/DDBJ databases">
        <authorList>
            <person name="Chen Y."/>
            <person name="Shah S."/>
            <person name="Dougan E. K."/>
            <person name="Thang M."/>
            <person name="Chan C."/>
        </authorList>
    </citation>
    <scope>NUCLEOTIDE SEQUENCE</scope>
</reference>